<protein>
    <recommendedName>
        <fullName evidence="4">GlsB/YeaQ/YmgE family stress response membrane protein</fullName>
    </recommendedName>
</protein>
<dbReference type="Proteomes" id="UP000034392">
    <property type="component" value="Chromosome"/>
</dbReference>
<gene>
    <name evidence="2" type="ORF">WYH_02031</name>
</gene>
<keyword evidence="1" id="KW-0472">Membrane</keyword>
<evidence type="ECO:0000313" key="2">
    <source>
        <dbReference type="EMBL" id="AKH43065.1"/>
    </source>
</evidence>
<feature type="transmembrane region" description="Helical" evidence="1">
    <location>
        <begin position="28"/>
        <end position="48"/>
    </location>
</feature>
<dbReference type="KEGG" id="aay:WYH_02031"/>
<evidence type="ECO:0008006" key="4">
    <source>
        <dbReference type="Google" id="ProtNLM"/>
    </source>
</evidence>
<sequence length="78" mass="8045">MFNILSALLAGLIVGVLARWFYPGAVDMTLLETMLLGVGGSLFAGLLVSRGGADFNRAGCLASVVGAMLLIFAGRTLL</sequence>
<dbReference type="PATRIC" id="fig|1267766.3.peg.2054"/>
<proteinExistence type="predicted"/>
<keyword evidence="1" id="KW-0812">Transmembrane</keyword>
<accession>A0A0F7KWA2</accession>
<dbReference type="EMBL" id="CP011452">
    <property type="protein sequence ID" value="AKH43065.1"/>
    <property type="molecule type" value="Genomic_DNA"/>
</dbReference>
<evidence type="ECO:0000256" key="1">
    <source>
        <dbReference type="SAM" id="Phobius"/>
    </source>
</evidence>
<reference evidence="2" key="1">
    <citation type="submission" date="2015-05" db="EMBL/GenBank/DDBJ databases">
        <title>The complete genome of Altererythrobacter atlanticus strain 26DY36.</title>
        <authorList>
            <person name="Wu Y.-H."/>
            <person name="Cheng H."/>
            <person name="Wu X.-W."/>
        </authorList>
    </citation>
    <scope>NUCLEOTIDE SEQUENCE [LARGE SCALE GENOMIC DNA]</scope>
    <source>
        <strain evidence="2">26DY36</strain>
    </source>
</reference>
<dbReference type="OrthoDB" id="9342801at2"/>
<feature type="transmembrane region" description="Helical" evidence="1">
    <location>
        <begin position="60"/>
        <end position="77"/>
    </location>
</feature>
<name>A0A0F7KWA2_9SPHN</name>
<keyword evidence="1" id="KW-1133">Transmembrane helix</keyword>
<keyword evidence="3" id="KW-1185">Reference proteome</keyword>
<organism evidence="2 3">
    <name type="scientific">Croceibacterium atlanticum</name>
    <dbReference type="NCBI Taxonomy" id="1267766"/>
    <lineage>
        <taxon>Bacteria</taxon>
        <taxon>Pseudomonadati</taxon>
        <taxon>Pseudomonadota</taxon>
        <taxon>Alphaproteobacteria</taxon>
        <taxon>Sphingomonadales</taxon>
        <taxon>Erythrobacteraceae</taxon>
        <taxon>Croceibacterium</taxon>
    </lineage>
</organism>
<evidence type="ECO:0000313" key="3">
    <source>
        <dbReference type="Proteomes" id="UP000034392"/>
    </source>
</evidence>
<dbReference type="STRING" id="1267766.WYH_02031"/>
<dbReference type="AlphaFoldDB" id="A0A0F7KWA2"/>